<dbReference type="eggNOG" id="arCOG01717">
    <property type="taxonomic scope" value="Archaea"/>
</dbReference>
<dbReference type="Pfam" id="PF01425">
    <property type="entry name" value="Amidase"/>
    <property type="match status" value="1"/>
</dbReference>
<evidence type="ECO:0000313" key="7">
    <source>
        <dbReference type="EMBL" id="AEM38158.1"/>
    </source>
</evidence>
<dbReference type="KEGG" id="pfm:Pyrfu_0286"/>
<evidence type="ECO:0000313" key="8">
    <source>
        <dbReference type="Proteomes" id="UP000001037"/>
    </source>
</evidence>
<keyword evidence="2 5" id="KW-0547">Nucleotide-binding</keyword>
<dbReference type="GO" id="GO:0006412">
    <property type="term" value="P:translation"/>
    <property type="evidence" value="ECO:0007669"/>
    <property type="project" value="UniProtKB-UniRule"/>
</dbReference>
<dbReference type="FunCoup" id="G0EFB5">
    <property type="interactions" value="99"/>
</dbReference>
<dbReference type="STRING" id="694429.Pyrfu_0286"/>
<dbReference type="InParanoid" id="G0EFB5"/>
<dbReference type="SUPFAM" id="SSF75304">
    <property type="entry name" value="Amidase signature (AS) enzymes"/>
    <property type="match status" value="1"/>
</dbReference>
<keyword evidence="4 5" id="KW-0648">Protein biosynthesis</keyword>
<comment type="similarity">
    <text evidence="5">Belongs to the amidase family. GatA subfamily.</text>
</comment>
<dbReference type="GO" id="GO:0030956">
    <property type="term" value="C:glutamyl-tRNA(Gln) amidotransferase complex"/>
    <property type="evidence" value="ECO:0007669"/>
    <property type="project" value="InterPro"/>
</dbReference>
<organism evidence="7 8">
    <name type="scientific">Pyrolobus fumarii (strain DSM 11204 / 1A)</name>
    <dbReference type="NCBI Taxonomy" id="694429"/>
    <lineage>
        <taxon>Archaea</taxon>
        <taxon>Thermoproteota</taxon>
        <taxon>Thermoprotei</taxon>
        <taxon>Desulfurococcales</taxon>
        <taxon>Pyrodictiaceae</taxon>
        <taxon>Pyrolobus</taxon>
    </lineage>
</organism>
<comment type="subunit">
    <text evidence="5">Heterotrimer of A, B and C subunits.</text>
</comment>
<dbReference type="EC" id="6.3.5.7" evidence="5"/>
<dbReference type="GO" id="GO:0050567">
    <property type="term" value="F:glutaminyl-tRNA synthase (glutamine-hydrolyzing) activity"/>
    <property type="evidence" value="ECO:0007669"/>
    <property type="project" value="UniProtKB-UniRule"/>
</dbReference>
<dbReference type="AlphaFoldDB" id="G0EFB5"/>
<evidence type="ECO:0000256" key="4">
    <source>
        <dbReference type="ARBA" id="ARBA00022917"/>
    </source>
</evidence>
<evidence type="ECO:0000259" key="6">
    <source>
        <dbReference type="Pfam" id="PF01425"/>
    </source>
</evidence>
<dbReference type="InterPro" id="IPR004412">
    <property type="entry name" value="GatA"/>
</dbReference>
<comment type="function">
    <text evidence="5">Allows the formation of correctly charged Gln-tRNA(Gln) through the transamidation of misacylated Glu-tRNA(Gln) in organisms which lack glutaminyl-tRNA synthetase. The reaction takes place in the presence of glutamine and ATP through an activated gamma-phospho-Glu-tRNA(Gln).</text>
</comment>
<dbReference type="PANTHER" id="PTHR11895:SF7">
    <property type="entry name" value="GLUTAMYL-TRNA(GLN) AMIDOTRANSFERASE SUBUNIT A, MITOCHONDRIAL"/>
    <property type="match status" value="1"/>
</dbReference>
<dbReference type="EMBL" id="CP002838">
    <property type="protein sequence ID" value="AEM38158.1"/>
    <property type="molecule type" value="Genomic_DNA"/>
</dbReference>
<evidence type="ECO:0000256" key="1">
    <source>
        <dbReference type="ARBA" id="ARBA00022598"/>
    </source>
</evidence>
<keyword evidence="8" id="KW-1185">Reference proteome</keyword>
<name>G0EFB5_PYRF1</name>
<comment type="catalytic activity">
    <reaction evidence="5">
        <text>L-glutamyl-tRNA(Gln) + L-glutamine + ATP + H2O = L-glutaminyl-tRNA(Gln) + L-glutamate + ADP + phosphate + H(+)</text>
        <dbReference type="Rhea" id="RHEA:17521"/>
        <dbReference type="Rhea" id="RHEA-COMP:9681"/>
        <dbReference type="Rhea" id="RHEA-COMP:9684"/>
        <dbReference type="ChEBI" id="CHEBI:15377"/>
        <dbReference type="ChEBI" id="CHEBI:15378"/>
        <dbReference type="ChEBI" id="CHEBI:29985"/>
        <dbReference type="ChEBI" id="CHEBI:30616"/>
        <dbReference type="ChEBI" id="CHEBI:43474"/>
        <dbReference type="ChEBI" id="CHEBI:58359"/>
        <dbReference type="ChEBI" id="CHEBI:78520"/>
        <dbReference type="ChEBI" id="CHEBI:78521"/>
        <dbReference type="ChEBI" id="CHEBI:456216"/>
        <dbReference type="EC" id="6.3.5.7"/>
    </reaction>
</comment>
<dbReference type="InterPro" id="IPR000120">
    <property type="entry name" value="Amidase"/>
</dbReference>
<dbReference type="InterPro" id="IPR023631">
    <property type="entry name" value="Amidase_dom"/>
</dbReference>
<dbReference type="Proteomes" id="UP000001037">
    <property type="component" value="Chromosome"/>
</dbReference>
<keyword evidence="3 5" id="KW-0067">ATP-binding</keyword>
<evidence type="ECO:0000256" key="3">
    <source>
        <dbReference type="ARBA" id="ARBA00022840"/>
    </source>
</evidence>
<evidence type="ECO:0000256" key="2">
    <source>
        <dbReference type="ARBA" id="ARBA00022741"/>
    </source>
</evidence>
<dbReference type="GO" id="GO:0005524">
    <property type="term" value="F:ATP binding"/>
    <property type="evidence" value="ECO:0007669"/>
    <property type="project" value="UniProtKB-KW"/>
</dbReference>
<dbReference type="PANTHER" id="PTHR11895">
    <property type="entry name" value="TRANSAMIDASE"/>
    <property type="match status" value="1"/>
</dbReference>
<protein>
    <recommendedName>
        <fullName evidence="5">Glutamyl-tRNA(Gln) amidotransferase subunit A</fullName>
        <shortName evidence="5">Glu-ADT subunit A</shortName>
        <ecNumber evidence="5">6.3.5.7</ecNumber>
    </recommendedName>
</protein>
<dbReference type="HAMAP" id="MF_00120">
    <property type="entry name" value="GatA"/>
    <property type="match status" value="1"/>
</dbReference>
<gene>
    <name evidence="5" type="primary">gatA</name>
    <name evidence="7" type="ordered locus">Pyrfu_0286</name>
</gene>
<reference evidence="7 8" key="1">
    <citation type="journal article" date="2011" name="Stand. Genomic Sci.">
        <title>Complete genome sequence of the hyperthermophilic chemolithoautotroph Pyrolobus fumarii type strain (1A).</title>
        <authorList>
            <person name="Anderson I."/>
            <person name="Goker M."/>
            <person name="Nolan M."/>
            <person name="Lucas S."/>
            <person name="Hammon N."/>
            <person name="Deshpande S."/>
            <person name="Cheng J.F."/>
            <person name="Tapia R."/>
            <person name="Han C."/>
            <person name="Goodwin L."/>
            <person name="Pitluck S."/>
            <person name="Huntemann M."/>
            <person name="Liolios K."/>
            <person name="Ivanova N."/>
            <person name="Pagani I."/>
            <person name="Mavromatis K."/>
            <person name="Ovchinikova G."/>
            <person name="Pati A."/>
            <person name="Chen A."/>
            <person name="Palaniappan K."/>
            <person name="Land M."/>
            <person name="Hauser L."/>
            <person name="Brambilla E.M."/>
            <person name="Huber H."/>
            <person name="Yasawong M."/>
            <person name="Rohde M."/>
            <person name="Spring S."/>
            <person name="Abt B."/>
            <person name="Sikorski J."/>
            <person name="Wirth R."/>
            <person name="Detter J.C."/>
            <person name="Woyke T."/>
            <person name="Bristow J."/>
            <person name="Eisen J.A."/>
            <person name="Markowitz V."/>
            <person name="Hugenholtz P."/>
            <person name="Kyrpides N.C."/>
            <person name="Klenk H.P."/>
            <person name="Lapidus A."/>
        </authorList>
    </citation>
    <scope>NUCLEOTIDE SEQUENCE [LARGE SCALE GENOMIC DNA]</scope>
    <source>
        <strain evidence="8">DSM 11204 / 1A</strain>
    </source>
</reference>
<proteinExistence type="inferred from homology"/>
<feature type="active site" description="Charge relay system" evidence="5">
    <location>
        <position position="155"/>
    </location>
</feature>
<dbReference type="GO" id="GO:0016740">
    <property type="term" value="F:transferase activity"/>
    <property type="evidence" value="ECO:0007669"/>
    <property type="project" value="UniProtKB-KW"/>
</dbReference>
<feature type="active site" description="Acyl-ester intermediate" evidence="5">
    <location>
        <position position="179"/>
    </location>
</feature>
<dbReference type="HOGENOM" id="CLU_009600_0_3_2"/>
<feature type="domain" description="Amidase" evidence="6">
    <location>
        <begin position="25"/>
        <end position="469"/>
    </location>
</feature>
<accession>G0EFB5</accession>
<feature type="active site" description="Charge relay system" evidence="5">
    <location>
        <position position="80"/>
    </location>
</feature>
<dbReference type="NCBIfam" id="TIGR00132">
    <property type="entry name" value="gatA"/>
    <property type="match status" value="1"/>
</dbReference>
<sequence length="501" mass="54700">MDRRLETRPAFAIREMLLSGELSVDEYVARIYEVIRKSECLNAFITLRKQEDVEKELRSVVERASRGDNLPLAGVLVAVKDNIVTKGLRTTCASRMLEEFIPPYNATVVERLVRAGAVILGKTNMDEFAMGSTSELSAYGPVGNPWCPSRVPGGSSGGSAVAAAIGAGGVALGSDTGGSIRLPAAWSGVYGLKPTYGLVSRYGLVAYADSLEQIGPLARHPRDIAMVMEVIAGFDERDSTTLRIGGWRELPSRPVRPRIAILRDLLEHPGVDERVAKVVEKMVYRLSESLGWDIGEVKLGSEILDLALPAYYVIAMSEASSNLARYTGILYGPPGRKIVDNVPWTRWFSEVRKLFGWEVKRRIFMGAFALSAGYRDALYEKALIIRRRVKDAVLRVLKNWDAVVLPSCVSPPPRKGEAIGDPLRMYALDLANVIANLAGVPALAVPAGTVDGLPVGAQLISQPLNDRLLVELAIEIEDHLHLYREPPEEPCKVKCGEADGE</sequence>
<dbReference type="InterPro" id="IPR036928">
    <property type="entry name" value="AS_sf"/>
</dbReference>
<evidence type="ECO:0000256" key="5">
    <source>
        <dbReference type="HAMAP-Rule" id="MF_00120"/>
    </source>
</evidence>
<keyword evidence="1 5" id="KW-0436">Ligase</keyword>
<dbReference type="Gene3D" id="3.90.1300.10">
    <property type="entry name" value="Amidase signature (AS) domain"/>
    <property type="match status" value="1"/>
</dbReference>
<keyword evidence="7" id="KW-0808">Transferase</keyword>